<feature type="domain" description="ApaG" evidence="1">
    <location>
        <begin position="1"/>
        <end position="122"/>
    </location>
</feature>
<name>A0A1X3CHJ1_9NEIS</name>
<dbReference type="AlphaFoldDB" id="A0A1X3CHJ1"/>
<dbReference type="PANTHER" id="PTHR14289:SF16">
    <property type="entry name" value="POLYMERASE DELTA-INTERACTING PROTEIN 2"/>
    <property type="match status" value="1"/>
</dbReference>
<dbReference type="RefSeq" id="WP_085390993.1">
    <property type="nucleotide sequence ID" value="NZ_JBGNXI010000007.1"/>
</dbReference>
<evidence type="ECO:0000259" key="1">
    <source>
        <dbReference type="PROSITE" id="PS51087"/>
    </source>
</evidence>
<dbReference type="KEGG" id="nani:NCTC12227_01479"/>
<dbReference type="InterPro" id="IPR007474">
    <property type="entry name" value="ApaG_domain"/>
</dbReference>
<dbReference type="InterPro" id="IPR036767">
    <property type="entry name" value="ApaG_sf"/>
</dbReference>
<dbReference type="Proteomes" id="UP000268229">
    <property type="component" value="Chromosome"/>
</dbReference>
<dbReference type="OrthoDB" id="9795226at2"/>
<dbReference type="EMBL" id="LR134516">
    <property type="protein sequence ID" value="VEJ21724.1"/>
    <property type="molecule type" value="Genomic_DNA"/>
</dbReference>
<dbReference type="NCBIfam" id="NF003967">
    <property type="entry name" value="PRK05461.1"/>
    <property type="match status" value="1"/>
</dbReference>
<dbReference type="PROSITE" id="PS51087">
    <property type="entry name" value="APAG"/>
    <property type="match status" value="1"/>
</dbReference>
<reference evidence="2 3" key="1">
    <citation type="submission" date="2018-12" db="EMBL/GenBank/DDBJ databases">
        <authorList>
            <consortium name="Pathogen Informatics"/>
        </authorList>
    </citation>
    <scope>NUCLEOTIDE SEQUENCE [LARGE SCALE GENOMIC DNA]</scope>
    <source>
        <strain evidence="2 3">NCTC12227</strain>
    </source>
</reference>
<accession>A0A1X3CHJ1</accession>
<sequence>MEEIEIIVEPCFLAEQSNVAKDRYVFSYDITIHNHSDDVVTLRNRHWEITDAHGEVEKVSGVGVVGEQPVLYPGEHYHYSSGAHLATPWGCMEGSYEFEDSYGDRFCVPIPRFDLKADFTLH</sequence>
<dbReference type="PANTHER" id="PTHR14289">
    <property type="entry name" value="F-BOX ONLY PROTEIN 3"/>
    <property type="match status" value="1"/>
</dbReference>
<dbReference type="SUPFAM" id="SSF110069">
    <property type="entry name" value="ApaG-like"/>
    <property type="match status" value="1"/>
</dbReference>
<dbReference type="GO" id="GO:0070987">
    <property type="term" value="P:error-free translesion synthesis"/>
    <property type="evidence" value="ECO:0007669"/>
    <property type="project" value="TreeGrafter"/>
</dbReference>
<keyword evidence="3" id="KW-1185">Reference proteome</keyword>
<dbReference type="STRING" id="326522.BWD08_09160"/>
<protein>
    <submittedName>
        <fullName evidence="2">CO2+/MG2+ efflux protein ApaG</fullName>
    </submittedName>
</protein>
<proteinExistence type="predicted"/>
<organism evidence="2 3">
    <name type="scientific">Neisseria animaloris</name>
    <dbReference type="NCBI Taxonomy" id="326522"/>
    <lineage>
        <taxon>Bacteria</taxon>
        <taxon>Pseudomonadati</taxon>
        <taxon>Pseudomonadota</taxon>
        <taxon>Betaproteobacteria</taxon>
        <taxon>Neisseriales</taxon>
        <taxon>Neisseriaceae</taxon>
        <taxon>Neisseria</taxon>
    </lineage>
</organism>
<dbReference type="Gene3D" id="2.60.40.1470">
    <property type="entry name" value="ApaG domain"/>
    <property type="match status" value="1"/>
</dbReference>
<evidence type="ECO:0000313" key="3">
    <source>
        <dbReference type="Proteomes" id="UP000268229"/>
    </source>
</evidence>
<dbReference type="Pfam" id="PF04379">
    <property type="entry name" value="DUF525"/>
    <property type="match status" value="1"/>
</dbReference>
<evidence type="ECO:0000313" key="2">
    <source>
        <dbReference type="EMBL" id="VEJ21724.1"/>
    </source>
</evidence>
<gene>
    <name evidence="2" type="primary">apaG</name>
    <name evidence="2" type="ORF">NCTC12227_01479</name>
</gene>